<keyword evidence="3" id="KW-1185">Reference proteome</keyword>
<dbReference type="Proteomes" id="UP000678807">
    <property type="component" value="Segment"/>
</dbReference>
<name>A0A4P8WAI1_9VIRU</name>
<sequence length="307" mass="34776">MASARNYRTTYRRRRSTKKAPRSRGSGFARVKKRSSGRSYRARRRVTVPTTRKRILNITTKKKRDSMMPWSVLDGADAAAPAFMTADKGYQLIWCPTARDKSTQSGQVDMDAKADEAARQSTEVFMRGLKETIQCIPNNGKTWQWRRVCFTLKGAAINSSNGLNQPQPFIENTNGYTRALINYNSTQVGADMLDMVFRGTQNVDWSNVMTASTDQRRVTIKYDRVRILGSGNAEGRVHQYSLWHPMNKTLVYDDDEAGGQTSLDYFSVSSKAGMGDYYVMDIFQCPNGTGSDNLTFSPEATLYWHER</sequence>
<evidence type="ECO:0000313" key="3">
    <source>
        <dbReference type="Proteomes" id="UP000678807"/>
    </source>
</evidence>
<dbReference type="KEGG" id="vg:80536359"/>
<feature type="compositionally biased region" description="Basic residues" evidence="1">
    <location>
        <begin position="30"/>
        <end position="46"/>
    </location>
</feature>
<reference evidence="2" key="1">
    <citation type="submission" date="2019-02" db="EMBL/GenBank/DDBJ databases">
        <title>Genomoviruses associated with Mojave and Sonoran Desert tortoise.</title>
        <authorList>
            <person name="Orton J."/>
            <person name="Morales M."/>
            <person name="Dolby G.A."/>
            <person name="Schmidlin K."/>
            <person name="Fontenele R.S."/>
            <person name="Kraberger S."/>
            <person name="Webster T."/>
            <person name="Wilson M."/>
            <person name="Kusumi K."/>
            <person name="Varsani A."/>
        </authorList>
    </citation>
    <scope>NUCLEOTIDE SEQUENCE</scope>
    <source>
        <strain evidence="2">Tor_153</strain>
    </source>
</reference>
<proteinExistence type="predicted"/>
<protein>
    <submittedName>
        <fullName evidence="2">Capsid protein</fullName>
    </submittedName>
</protein>
<dbReference type="GeneID" id="80536359"/>
<dbReference type="EMBL" id="MK570213">
    <property type="protein sequence ID" value="QCS37571.1"/>
    <property type="molecule type" value="Genomic_DNA"/>
</dbReference>
<organism evidence="2 3">
    <name type="scientific">Tortoise genomovirus 13</name>
    <dbReference type="NCBI Taxonomy" id="2582874"/>
    <lineage>
        <taxon>Viruses</taxon>
        <taxon>Monodnaviria</taxon>
        <taxon>Shotokuvirae</taxon>
        <taxon>Cressdnaviricota</taxon>
        <taxon>Repensiviricetes</taxon>
        <taxon>Geplafuvirales</taxon>
        <taxon>Genomoviridae</taxon>
        <taxon>Gemykolovirus</taxon>
        <taxon>Gemykolovirus gopha2</taxon>
    </lineage>
</organism>
<evidence type="ECO:0000256" key="1">
    <source>
        <dbReference type="SAM" id="MobiDB-lite"/>
    </source>
</evidence>
<dbReference type="RefSeq" id="YP_010798238.1">
    <property type="nucleotide sequence ID" value="NC_076377.1"/>
</dbReference>
<gene>
    <name evidence="2" type="primary">cp</name>
</gene>
<feature type="region of interest" description="Disordered" evidence="1">
    <location>
        <begin position="1"/>
        <end position="46"/>
    </location>
</feature>
<accession>A0A4P8WAI1</accession>
<evidence type="ECO:0000313" key="2">
    <source>
        <dbReference type="EMBL" id="QCS37571.1"/>
    </source>
</evidence>
<feature type="compositionally biased region" description="Basic residues" evidence="1">
    <location>
        <begin position="10"/>
        <end position="22"/>
    </location>
</feature>